<proteinExistence type="predicted"/>
<dbReference type="EMBL" id="JASPKY010000288">
    <property type="protein sequence ID" value="KAK9710789.1"/>
    <property type="molecule type" value="Genomic_DNA"/>
</dbReference>
<dbReference type="Proteomes" id="UP001458880">
    <property type="component" value="Unassembled WGS sequence"/>
</dbReference>
<accession>A0AAW1K097</accession>
<keyword evidence="2" id="KW-1185">Reference proteome</keyword>
<reference evidence="1 2" key="1">
    <citation type="journal article" date="2024" name="BMC Genomics">
        <title>De novo assembly and annotation of Popillia japonica's genome with initial clues to its potential as an invasive pest.</title>
        <authorList>
            <person name="Cucini C."/>
            <person name="Boschi S."/>
            <person name="Funari R."/>
            <person name="Cardaioli E."/>
            <person name="Iannotti N."/>
            <person name="Marturano G."/>
            <person name="Paoli F."/>
            <person name="Bruttini M."/>
            <person name="Carapelli A."/>
            <person name="Frati F."/>
            <person name="Nardi F."/>
        </authorList>
    </citation>
    <scope>NUCLEOTIDE SEQUENCE [LARGE SCALE GENOMIC DNA]</scope>
    <source>
        <strain evidence="1">DMR45628</strain>
    </source>
</reference>
<dbReference type="PANTHER" id="PTHR47331">
    <property type="entry name" value="PHD-TYPE DOMAIN-CONTAINING PROTEIN"/>
    <property type="match status" value="1"/>
</dbReference>
<dbReference type="AlphaFoldDB" id="A0AAW1K097"/>
<gene>
    <name evidence="1" type="ORF">QE152_g25819</name>
</gene>
<evidence type="ECO:0000313" key="1">
    <source>
        <dbReference type="EMBL" id="KAK9710789.1"/>
    </source>
</evidence>
<sequence length="157" mass="18472">MQQIKSTNHPTLQKTSFGWIVAGHLNESVAKQTVCNLTINTLDNQLQKFWNIEEIAQGQPFTQEENKVEQHFIDTHQRTEEGRFVVRLPFKENTLELGQRTEEGRFVVRLPFKENTLELGESKGIANESKTLYLTERNLQKDQEVKQRYINFMNEYQ</sequence>
<comment type="caution">
    <text evidence="1">The sequence shown here is derived from an EMBL/GenBank/DDBJ whole genome shotgun (WGS) entry which is preliminary data.</text>
</comment>
<dbReference type="PANTHER" id="PTHR47331:SF1">
    <property type="entry name" value="GAG-LIKE PROTEIN"/>
    <property type="match status" value="1"/>
</dbReference>
<name>A0AAW1K097_POPJA</name>
<organism evidence="1 2">
    <name type="scientific">Popillia japonica</name>
    <name type="common">Japanese beetle</name>
    <dbReference type="NCBI Taxonomy" id="7064"/>
    <lineage>
        <taxon>Eukaryota</taxon>
        <taxon>Metazoa</taxon>
        <taxon>Ecdysozoa</taxon>
        <taxon>Arthropoda</taxon>
        <taxon>Hexapoda</taxon>
        <taxon>Insecta</taxon>
        <taxon>Pterygota</taxon>
        <taxon>Neoptera</taxon>
        <taxon>Endopterygota</taxon>
        <taxon>Coleoptera</taxon>
        <taxon>Polyphaga</taxon>
        <taxon>Scarabaeiformia</taxon>
        <taxon>Scarabaeidae</taxon>
        <taxon>Rutelinae</taxon>
        <taxon>Popillia</taxon>
    </lineage>
</organism>
<protein>
    <submittedName>
        <fullName evidence="1">Uncharacterized protein</fullName>
    </submittedName>
</protein>
<evidence type="ECO:0000313" key="2">
    <source>
        <dbReference type="Proteomes" id="UP001458880"/>
    </source>
</evidence>